<feature type="signal peptide" evidence="1">
    <location>
        <begin position="1"/>
        <end position="21"/>
    </location>
</feature>
<sequence>MRLIRHFFSLIVMSHFVMLLSFSISSCPLSQVTSALPYLAPRCHTSFVSYSNICVCSGSVTYLSSWLCLWQLCPTVYDLGRQAEAVEAGVFILCMSRGRIWVISCFVHLVANTI</sequence>
<dbReference type="RefSeq" id="XP_056042441.1">
    <property type="nucleotide sequence ID" value="XM_056184302.1"/>
</dbReference>
<protein>
    <recommendedName>
        <fullName evidence="4">Secreted protein</fullName>
    </recommendedName>
</protein>
<gene>
    <name evidence="2" type="ORF">POJ06DRAFT_125885</name>
</gene>
<comment type="caution">
    <text evidence="2">The sequence shown here is derived from an EMBL/GenBank/DDBJ whole genome shotgun (WGS) entry which is preliminary data.</text>
</comment>
<feature type="chain" id="PRO_5042098068" description="Secreted protein" evidence="1">
    <location>
        <begin position="22"/>
        <end position="114"/>
    </location>
</feature>
<accession>A0AAD7QQ97</accession>
<proteinExistence type="predicted"/>
<dbReference type="AlphaFoldDB" id="A0AAD7QQ97"/>
<evidence type="ECO:0000256" key="1">
    <source>
        <dbReference type="SAM" id="SignalP"/>
    </source>
</evidence>
<dbReference type="EMBL" id="JARPMG010000007">
    <property type="protein sequence ID" value="KAJ8098991.1"/>
    <property type="molecule type" value="Genomic_DNA"/>
</dbReference>
<evidence type="ECO:0000313" key="3">
    <source>
        <dbReference type="Proteomes" id="UP001217417"/>
    </source>
</evidence>
<reference evidence="2" key="1">
    <citation type="submission" date="2023-03" db="EMBL/GenBank/DDBJ databases">
        <title>Near-Complete genome sequence of Lipomyces tetrasporous NRRL Y-64009, an oleaginous yeast capable of growing on lignocellulosic hydrolysates.</title>
        <authorList>
            <consortium name="Lawrence Berkeley National Laboratory"/>
            <person name="Jagtap S.S."/>
            <person name="Liu J.-J."/>
            <person name="Walukiewicz H.E."/>
            <person name="Pangilinan J."/>
            <person name="Lipzen A."/>
            <person name="Ahrendt S."/>
            <person name="Koriabine M."/>
            <person name="Cobaugh K."/>
            <person name="Salamov A."/>
            <person name="Yoshinaga Y."/>
            <person name="Ng V."/>
            <person name="Daum C."/>
            <person name="Grigoriev I.V."/>
            <person name="Slininger P.J."/>
            <person name="Dien B.S."/>
            <person name="Jin Y.-S."/>
            <person name="Rao C.V."/>
        </authorList>
    </citation>
    <scope>NUCLEOTIDE SEQUENCE</scope>
    <source>
        <strain evidence="2">NRRL Y-64009</strain>
    </source>
</reference>
<dbReference type="PROSITE" id="PS51257">
    <property type="entry name" value="PROKAR_LIPOPROTEIN"/>
    <property type="match status" value="1"/>
</dbReference>
<keyword evidence="3" id="KW-1185">Reference proteome</keyword>
<dbReference type="GeneID" id="80879468"/>
<name>A0AAD7QQ97_9ASCO</name>
<dbReference type="Proteomes" id="UP001217417">
    <property type="component" value="Unassembled WGS sequence"/>
</dbReference>
<evidence type="ECO:0008006" key="4">
    <source>
        <dbReference type="Google" id="ProtNLM"/>
    </source>
</evidence>
<evidence type="ECO:0000313" key="2">
    <source>
        <dbReference type="EMBL" id="KAJ8098991.1"/>
    </source>
</evidence>
<keyword evidence="1" id="KW-0732">Signal</keyword>
<organism evidence="2 3">
    <name type="scientific">Lipomyces tetrasporus</name>
    <dbReference type="NCBI Taxonomy" id="54092"/>
    <lineage>
        <taxon>Eukaryota</taxon>
        <taxon>Fungi</taxon>
        <taxon>Dikarya</taxon>
        <taxon>Ascomycota</taxon>
        <taxon>Saccharomycotina</taxon>
        <taxon>Lipomycetes</taxon>
        <taxon>Lipomycetales</taxon>
        <taxon>Lipomycetaceae</taxon>
        <taxon>Lipomyces</taxon>
    </lineage>
</organism>